<comment type="caution">
    <text evidence="1">The sequence shown here is derived from an EMBL/GenBank/DDBJ whole genome shotgun (WGS) entry which is preliminary data.</text>
</comment>
<evidence type="ECO:0000313" key="3">
    <source>
        <dbReference type="Proteomes" id="UP000197138"/>
    </source>
</evidence>
<organism evidence="1 3">
    <name type="scientific">Punica granatum</name>
    <name type="common">Pomegranate</name>
    <dbReference type="NCBI Taxonomy" id="22663"/>
    <lineage>
        <taxon>Eukaryota</taxon>
        <taxon>Viridiplantae</taxon>
        <taxon>Streptophyta</taxon>
        <taxon>Embryophyta</taxon>
        <taxon>Tracheophyta</taxon>
        <taxon>Spermatophyta</taxon>
        <taxon>Magnoliopsida</taxon>
        <taxon>eudicotyledons</taxon>
        <taxon>Gunneridae</taxon>
        <taxon>Pentapetalae</taxon>
        <taxon>rosids</taxon>
        <taxon>malvids</taxon>
        <taxon>Myrtales</taxon>
        <taxon>Lythraceae</taxon>
        <taxon>Punica</taxon>
    </lineage>
</organism>
<reference evidence="1" key="2">
    <citation type="submission" date="2017-06" db="EMBL/GenBank/DDBJ databases">
        <title>The pomegranate genome and the genomics of punicalagin biosynthesis.</title>
        <authorList>
            <person name="Xu C."/>
        </authorList>
    </citation>
    <scope>NUCLEOTIDE SEQUENCE [LARGE SCALE GENOMIC DNA]</scope>
    <source>
        <tissue evidence="1">Fresh leaf</tissue>
    </source>
</reference>
<dbReference type="AlphaFoldDB" id="A0A218XGL2"/>
<dbReference type="Proteomes" id="UP000233551">
    <property type="component" value="Unassembled WGS sequence"/>
</dbReference>
<reference evidence="3" key="1">
    <citation type="journal article" date="2017" name="Plant J.">
        <title>The pomegranate (Punica granatum L.) genome and the genomics of punicalagin biosynthesis.</title>
        <authorList>
            <person name="Qin G."/>
            <person name="Xu C."/>
            <person name="Ming R."/>
            <person name="Tang H."/>
            <person name="Guyot R."/>
            <person name="Kramer E.M."/>
            <person name="Hu Y."/>
            <person name="Yi X."/>
            <person name="Qi Y."/>
            <person name="Xu X."/>
            <person name="Gao Z."/>
            <person name="Pan H."/>
            <person name="Jian J."/>
            <person name="Tian Y."/>
            <person name="Yue Z."/>
            <person name="Xu Y."/>
        </authorList>
    </citation>
    <scope>NUCLEOTIDE SEQUENCE [LARGE SCALE GENOMIC DNA]</scope>
    <source>
        <strain evidence="3">cv. Dabenzi</strain>
    </source>
</reference>
<reference evidence="2 4" key="3">
    <citation type="submission" date="2017-11" db="EMBL/GenBank/DDBJ databases">
        <title>De-novo sequencing of pomegranate (Punica granatum L.) genome.</title>
        <authorList>
            <person name="Akparov Z."/>
            <person name="Amiraslanov A."/>
            <person name="Hajiyeva S."/>
            <person name="Abbasov M."/>
            <person name="Kaur K."/>
            <person name="Hamwieh A."/>
            <person name="Solovyev V."/>
            <person name="Salamov A."/>
            <person name="Braich B."/>
            <person name="Kosarev P."/>
            <person name="Mahmoud A."/>
            <person name="Hajiyev E."/>
            <person name="Babayeva S."/>
            <person name="Izzatullayeva V."/>
            <person name="Mammadov A."/>
            <person name="Mammadov A."/>
            <person name="Sharifova S."/>
            <person name="Ojaghi J."/>
            <person name="Eynullazada K."/>
            <person name="Bayramov B."/>
            <person name="Abdulazimova A."/>
            <person name="Shahmuradov I."/>
        </authorList>
    </citation>
    <scope>NUCLEOTIDE SEQUENCE [LARGE SCALE GENOMIC DNA]</scope>
    <source>
        <strain evidence="2">AG2017</strain>
        <strain evidence="4">cv. AG2017</strain>
        <tissue evidence="2">Leaf</tissue>
    </source>
</reference>
<accession>A0A218XGL2</accession>
<dbReference type="EMBL" id="MTKT01001802">
    <property type="protein sequence ID" value="OWM84073.1"/>
    <property type="molecule type" value="Genomic_DNA"/>
</dbReference>
<gene>
    <name evidence="1" type="ORF">CDL15_Pgr009320</name>
    <name evidence="2" type="ORF">CRG98_003574</name>
</gene>
<evidence type="ECO:0000313" key="4">
    <source>
        <dbReference type="Proteomes" id="UP000233551"/>
    </source>
</evidence>
<evidence type="ECO:0000313" key="1">
    <source>
        <dbReference type="EMBL" id="OWM84073.1"/>
    </source>
</evidence>
<evidence type="ECO:0000313" key="2">
    <source>
        <dbReference type="EMBL" id="PKI76024.1"/>
    </source>
</evidence>
<proteinExistence type="predicted"/>
<dbReference type="Proteomes" id="UP000197138">
    <property type="component" value="Unassembled WGS sequence"/>
</dbReference>
<dbReference type="EMBL" id="PGOL01000132">
    <property type="protein sequence ID" value="PKI76024.1"/>
    <property type="molecule type" value="Genomic_DNA"/>
</dbReference>
<protein>
    <submittedName>
        <fullName evidence="1">Uncharacterized protein</fullName>
    </submittedName>
</protein>
<sequence length="131" mass="15411">MSAPFVMTSLNPKDAVKKYRRHMEYNWDDETPSHKVFYLHSELAEPRVLVEEIDNHLDDWLEKCSKNYPSGIDSETFKNDPTSGEPQRWWLSIKEDFVDIFRTVTSGLRPLHSIHKFHGDIKNGVVLRRLV</sequence>
<name>A0A218XGL2_PUNGR</name>
<keyword evidence="4" id="KW-1185">Reference proteome</keyword>